<evidence type="ECO:0000256" key="2">
    <source>
        <dbReference type="ARBA" id="ARBA00022729"/>
    </source>
</evidence>
<evidence type="ECO:0000313" key="5">
    <source>
        <dbReference type="EMBL" id="TWX62544.1"/>
    </source>
</evidence>
<dbReference type="EMBL" id="VOLQ01000002">
    <property type="protein sequence ID" value="TWX71456.1"/>
    <property type="molecule type" value="Genomic_DNA"/>
</dbReference>
<dbReference type="OrthoDB" id="370676at2"/>
<protein>
    <submittedName>
        <fullName evidence="6">Amino acid ABC transporter substrate-binding protein</fullName>
    </submittedName>
</protein>
<keyword evidence="3" id="KW-1133">Transmembrane helix</keyword>
<dbReference type="SMART" id="SM00062">
    <property type="entry name" value="PBPb"/>
    <property type="match status" value="1"/>
</dbReference>
<keyword evidence="3" id="KW-0472">Membrane</keyword>
<accession>A0A5C6QQF0</accession>
<comment type="caution">
    <text evidence="6">The sequence shown here is derived from an EMBL/GenBank/DDBJ whole genome shotgun (WGS) entry which is preliminary data.</text>
</comment>
<organism evidence="6 8">
    <name type="scientific">Colwellia hornerae</name>
    <dbReference type="NCBI Taxonomy" id="89402"/>
    <lineage>
        <taxon>Bacteria</taxon>
        <taxon>Pseudomonadati</taxon>
        <taxon>Pseudomonadota</taxon>
        <taxon>Gammaproteobacteria</taxon>
        <taxon>Alteromonadales</taxon>
        <taxon>Colwelliaceae</taxon>
        <taxon>Colwellia</taxon>
    </lineage>
</organism>
<evidence type="ECO:0000313" key="7">
    <source>
        <dbReference type="Proteomes" id="UP000321525"/>
    </source>
</evidence>
<dbReference type="Gene3D" id="3.40.190.10">
    <property type="entry name" value="Periplasmic binding protein-like II"/>
    <property type="match status" value="2"/>
</dbReference>
<dbReference type="EMBL" id="VOLR01000002">
    <property type="protein sequence ID" value="TWX62544.1"/>
    <property type="molecule type" value="Genomic_DNA"/>
</dbReference>
<keyword evidence="3" id="KW-0812">Transmembrane</keyword>
<keyword evidence="2" id="KW-0732">Signal</keyword>
<proteinExistence type="inferred from homology"/>
<name>A0A5C6QQF0_9GAMM</name>
<dbReference type="Proteomes" id="UP000321917">
    <property type="component" value="Unassembled WGS sequence"/>
</dbReference>
<dbReference type="SUPFAM" id="SSF53850">
    <property type="entry name" value="Periplasmic binding protein-like II"/>
    <property type="match status" value="1"/>
</dbReference>
<dbReference type="InterPro" id="IPR001638">
    <property type="entry name" value="Solute-binding_3/MltF_N"/>
</dbReference>
<reference evidence="6 8" key="1">
    <citation type="submission" date="2019-07" db="EMBL/GenBank/DDBJ databases">
        <title>Genomes of sea-ice associated Colwellia species.</title>
        <authorList>
            <person name="Bowman J.P."/>
        </authorList>
    </citation>
    <scope>NUCLEOTIDE SEQUENCE [LARGE SCALE GENOMIC DNA]</scope>
    <source>
        <strain evidence="5 7">ACAM 607</strain>
        <strain evidence="6 8">IC036</strain>
    </source>
</reference>
<dbReference type="PANTHER" id="PTHR35936:SF25">
    <property type="entry name" value="ABC TRANSPORTER SUBSTRATE-BINDING PROTEIN"/>
    <property type="match status" value="1"/>
</dbReference>
<dbReference type="PANTHER" id="PTHR35936">
    <property type="entry name" value="MEMBRANE-BOUND LYTIC MUREIN TRANSGLYCOSYLASE F"/>
    <property type="match status" value="1"/>
</dbReference>
<keyword evidence="7" id="KW-1185">Reference proteome</keyword>
<dbReference type="Proteomes" id="UP000321525">
    <property type="component" value="Unassembled WGS sequence"/>
</dbReference>
<evidence type="ECO:0000313" key="8">
    <source>
        <dbReference type="Proteomes" id="UP000321917"/>
    </source>
</evidence>
<feature type="transmembrane region" description="Helical" evidence="3">
    <location>
        <begin position="98"/>
        <end position="117"/>
    </location>
</feature>
<gene>
    <name evidence="5" type="ORF">ESZ26_01525</name>
    <name evidence="6" type="ORF">ESZ27_01135</name>
</gene>
<sequence length="249" mass="27775">MKKKSQSMLMKLMSLVTLFISVFPLWGQTLKIETINVAPFGYIGNDGKSTGMMFEISNSIAEAAGLKYTNKIIPYARTIIHLQQGKSDFVLRFTNEQLPAIAVPLVSVITMPIIILSKAGTHYRSIKDLHGQTVGVVRGGEFDVNFDNNTAINKVEVNNYTQMLKLLIKGRIDACIGTNVGLYYNAMQLGIKPEILNSPLHLSSKDFVLHFSKKKMDTKTMAILKKSVKKLKSNGEIQKIVNKYIGDFK</sequence>
<dbReference type="Pfam" id="PF00497">
    <property type="entry name" value="SBP_bac_3"/>
    <property type="match status" value="1"/>
</dbReference>
<feature type="domain" description="Solute-binding protein family 3/N-terminal" evidence="4">
    <location>
        <begin position="29"/>
        <end position="248"/>
    </location>
</feature>
<evidence type="ECO:0000256" key="1">
    <source>
        <dbReference type="ARBA" id="ARBA00010333"/>
    </source>
</evidence>
<dbReference type="AlphaFoldDB" id="A0A5C6QQF0"/>
<evidence type="ECO:0000256" key="3">
    <source>
        <dbReference type="SAM" id="Phobius"/>
    </source>
</evidence>
<dbReference type="RefSeq" id="WP_146797411.1">
    <property type="nucleotide sequence ID" value="NZ_VOLP01000003.1"/>
</dbReference>
<evidence type="ECO:0000313" key="6">
    <source>
        <dbReference type="EMBL" id="TWX71456.1"/>
    </source>
</evidence>
<evidence type="ECO:0000259" key="4">
    <source>
        <dbReference type="SMART" id="SM00062"/>
    </source>
</evidence>
<comment type="similarity">
    <text evidence="1">Belongs to the bacterial solute-binding protein 3 family.</text>
</comment>